<gene>
    <name evidence="9" type="ORF">SAMN06296010_1890</name>
</gene>
<feature type="transmembrane region" description="Helical" evidence="7">
    <location>
        <begin position="143"/>
        <end position="167"/>
    </location>
</feature>
<protein>
    <submittedName>
        <fullName evidence="9">Phosphonate transport system permease protein</fullName>
    </submittedName>
</protein>
<dbReference type="InterPro" id="IPR035906">
    <property type="entry name" value="MetI-like_sf"/>
</dbReference>
<dbReference type="AlphaFoldDB" id="A0A1X7JVJ5"/>
<proteinExistence type="inferred from homology"/>
<evidence type="ECO:0000256" key="5">
    <source>
        <dbReference type="ARBA" id="ARBA00022989"/>
    </source>
</evidence>
<evidence type="ECO:0000259" key="8">
    <source>
        <dbReference type="PROSITE" id="PS50928"/>
    </source>
</evidence>
<dbReference type="Pfam" id="PF00528">
    <property type="entry name" value="BPD_transp_1"/>
    <property type="match status" value="1"/>
</dbReference>
<dbReference type="InterPro" id="IPR005769">
    <property type="entry name" value="PhnE/PtxC"/>
</dbReference>
<dbReference type="EMBL" id="FXAY01000002">
    <property type="protein sequence ID" value="SMG32147.1"/>
    <property type="molecule type" value="Genomic_DNA"/>
</dbReference>
<sequence>MTAPASVPAPAATAKAAASAAATPPPRPAGRWKPWLAFGVIAVITAVTLSPQLGIAFSLDAIARNWQNGAAKIVQLLQPDWSFFPRTIPPMLETLEMAVIATAVSTLIALPLSLWAARLTNPHWVGRGIVRVILNIVRAVPELLYAAILVAMVGVGALPGILALVLFNVGIIVKLVSEAIESNDAGPLEAARAAGGTQAQINRAVALPDVWPSFVNQVLYVLELNVRSGTVLGLVGAGGIGLLIDAVRTYFRYDQLSVIILEVLVVVILLELVSSAIRKRLV</sequence>
<dbReference type="OrthoDB" id="9808005at2"/>
<evidence type="ECO:0000256" key="6">
    <source>
        <dbReference type="ARBA" id="ARBA00023136"/>
    </source>
</evidence>
<dbReference type="GO" id="GO:0005886">
    <property type="term" value="C:plasma membrane"/>
    <property type="evidence" value="ECO:0007669"/>
    <property type="project" value="UniProtKB-SubCell"/>
</dbReference>
<dbReference type="Proteomes" id="UP000193244">
    <property type="component" value="Unassembled WGS sequence"/>
</dbReference>
<feature type="transmembrane region" description="Helical" evidence="7">
    <location>
        <begin position="231"/>
        <end position="251"/>
    </location>
</feature>
<evidence type="ECO:0000313" key="9">
    <source>
        <dbReference type="EMBL" id="SMG32147.1"/>
    </source>
</evidence>
<dbReference type="SUPFAM" id="SSF161098">
    <property type="entry name" value="MetI-like"/>
    <property type="match status" value="1"/>
</dbReference>
<name>A0A1X7JVJ5_9MICO</name>
<evidence type="ECO:0000256" key="1">
    <source>
        <dbReference type="ARBA" id="ARBA00004651"/>
    </source>
</evidence>
<comment type="subcellular location">
    <subcellularLocation>
        <location evidence="1 7">Cell membrane</location>
        <topology evidence="1 7">Multi-pass membrane protein</topology>
    </subcellularLocation>
</comment>
<feature type="transmembrane region" description="Helical" evidence="7">
    <location>
        <begin position="257"/>
        <end position="277"/>
    </location>
</feature>
<keyword evidence="4 7" id="KW-0812">Transmembrane</keyword>
<keyword evidence="5 7" id="KW-1133">Transmembrane helix</keyword>
<feature type="domain" description="ABC transmembrane type-1" evidence="8">
    <location>
        <begin position="91"/>
        <end position="274"/>
    </location>
</feature>
<dbReference type="NCBIfam" id="TIGR01097">
    <property type="entry name" value="PhnE"/>
    <property type="match status" value="1"/>
</dbReference>
<keyword evidence="6 7" id="KW-0472">Membrane</keyword>
<dbReference type="STRING" id="150121.SAMN06296010_1890"/>
<accession>A0A1X7JVJ5</accession>
<reference evidence="10" key="1">
    <citation type="submission" date="2017-04" db="EMBL/GenBank/DDBJ databases">
        <authorList>
            <person name="Varghese N."/>
            <person name="Submissions S."/>
        </authorList>
    </citation>
    <scope>NUCLEOTIDE SEQUENCE [LARGE SCALE GENOMIC DNA]</scope>
    <source>
        <strain evidence="10">VKM Ac-2510</strain>
    </source>
</reference>
<keyword evidence="3" id="KW-1003">Cell membrane</keyword>
<evidence type="ECO:0000256" key="2">
    <source>
        <dbReference type="ARBA" id="ARBA00022448"/>
    </source>
</evidence>
<evidence type="ECO:0000256" key="4">
    <source>
        <dbReference type="ARBA" id="ARBA00022692"/>
    </source>
</evidence>
<comment type="similarity">
    <text evidence="7">Belongs to the binding-protein-dependent transport system permease family.</text>
</comment>
<dbReference type="PANTHER" id="PTHR30043:SF1">
    <property type="entry name" value="ABC TRANSPORT SYSTEM PERMEASE PROTEIN P69"/>
    <property type="match status" value="1"/>
</dbReference>
<dbReference type="InterPro" id="IPR000515">
    <property type="entry name" value="MetI-like"/>
</dbReference>
<evidence type="ECO:0000256" key="7">
    <source>
        <dbReference type="RuleBase" id="RU363032"/>
    </source>
</evidence>
<dbReference type="RefSeq" id="WP_085485149.1">
    <property type="nucleotide sequence ID" value="NZ_FXAY01000002.1"/>
</dbReference>
<organism evidence="9 10">
    <name type="scientific">Agreia pratensis</name>
    <dbReference type="NCBI Taxonomy" id="150121"/>
    <lineage>
        <taxon>Bacteria</taxon>
        <taxon>Bacillati</taxon>
        <taxon>Actinomycetota</taxon>
        <taxon>Actinomycetes</taxon>
        <taxon>Micrococcales</taxon>
        <taxon>Microbacteriaceae</taxon>
        <taxon>Agreia</taxon>
    </lineage>
</organism>
<dbReference type="PROSITE" id="PS50928">
    <property type="entry name" value="ABC_TM1"/>
    <property type="match status" value="1"/>
</dbReference>
<dbReference type="PANTHER" id="PTHR30043">
    <property type="entry name" value="PHOSPHONATES TRANSPORT SYSTEM PERMEASE PROTEIN"/>
    <property type="match status" value="1"/>
</dbReference>
<evidence type="ECO:0000256" key="3">
    <source>
        <dbReference type="ARBA" id="ARBA00022475"/>
    </source>
</evidence>
<keyword evidence="10" id="KW-1185">Reference proteome</keyword>
<evidence type="ECO:0000313" key="10">
    <source>
        <dbReference type="Proteomes" id="UP000193244"/>
    </source>
</evidence>
<dbReference type="Gene3D" id="1.10.3720.10">
    <property type="entry name" value="MetI-like"/>
    <property type="match status" value="1"/>
</dbReference>
<dbReference type="CDD" id="cd06261">
    <property type="entry name" value="TM_PBP2"/>
    <property type="match status" value="1"/>
</dbReference>
<feature type="transmembrane region" description="Helical" evidence="7">
    <location>
        <begin position="36"/>
        <end position="59"/>
    </location>
</feature>
<dbReference type="GO" id="GO:0015416">
    <property type="term" value="F:ABC-type phosphonate transporter activity"/>
    <property type="evidence" value="ECO:0007669"/>
    <property type="project" value="InterPro"/>
</dbReference>
<feature type="transmembrane region" description="Helical" evidence="7">
    <location>
        <begin position="95"/>
        <end position="117"/>
    </location>
</feature>
<keyword evidence="2 7" id="KW-0813">Transport</keyword>